<comment type="caution">
    <text evidence="4">The sequence shown here is derived from an EMBL/GenBank/DDBJ whole genome shotgun (WGS) entry which is preliminary data.</text>
</comment>
<dbReference type="InterPro" id="IPR051918">
    <property type="entry name" value="STPP_CPPED1"/>
</dbReference>
<dbReference type="RefSeq" id="WP_181192846.1">
    <property type="nucleotide sequence ID" value="NZ_JABFED010000007.1"/>
</dbReference>
<reference evidence="4 5" key="1">
    <citation type="submission" date="2020-05" db="EMBL/GenBank/DDBJ databases">
        <title>Descriptions of Corynebacterium xxxx sp. nov., Corynebacterium yyyy sp. nov. and Corynebacterium zzzz sp. nov.</title>
        <authorList>
            <person name="Zhang G."/>
        </authorList>
    </citation>
    <scope>NUCLEOTIDE SEQUENCE [LARGE SCALE GENOMIC DNA]</scope>
    <source>
        <strain evidence="5">zg-913</strain>
    </source>
</reference>
<dbReference type="EMBL" id="JABFED010000007">
    <property type="protein sequence ID" value="MBA1838157.1"/>
    <property type="molecule type" value="Genomic_DNA"/>
</dbReference>
<dbReference type="PANTHER" id="PTHR43143:SF1">
    <property type="entry name" value="SERINE_THREONINE-PROTEIN PHOSPHATASE CPPED1"/>
    <property type="match status" value="1"/>
</dbReference>
<evidence type="ECO:0000256" key="1">
    <source>
        <dbReference type="SAM" id="MobiDB-lite"/>
    </source>
</evidence>
<dbReference type="GO" id="GO:0016787">
    <property type="term" value="F:hydrolase activity"/>
    <property type="evidence" value="ECO:0007669"/>
    <property type="project" value="InterPro"/>
</dbReference>
<dbReference type="Gene3D" id="3.60.21.10">
    <property type="match status" value="1"/>
</dbReference>
<gene>
    <name evidence="4" type="ORF">HMA55_09715</name>
</gene>
<evidence type="ECO:0000256" key="2">
    <source>
        <dbReference type="SAM" id="SignalP"/>
    </source>
</evidence>
<dbReference type="Gene3D" id="2.60.120.200">
    <property type="match status" value="1"/>
</dbReference>
<name>A0A7V8UVK4_9CORY</name>
<sequence length="596" mass="66333">MMSRRALAVTTFAVFTATAATTTVPANASQPEAFPESTRPYLYFQSFDGADNPAHFTHDLPKGWSQDVDGVTSGEARWNGWTVSDVRHWTWAAGTDERHFFTQGHDQFAIIDSKQQRLAERDSMDARMTTEPIDIAGQSKVALEFDQHYRQGKKGQTARVAVGFDGGEPEVVDRLTSDRYSSHEYFELDVPEGAKTMQVTFSYLGGNDDYWWAVDNVAVRAPFTQAAEKPNTVIDVISDTQDDPEDFKLAVRRLNAMPEKASALVINGDLVDNGSQEQWDKFLAARKEVPHDSGVELWTIGNHEMYGKETSEVHMQRFLKYSGQDKPWNEVVVDDTPLISINTEYYSDVDRDGKEPFQRISAEQLKWLDERLAHWDKQGVTALVFTHPLLPGTVSMSHSAWYQNDFEDEQAISDVLSKYNDIVAFTSHSHSSLKQNNWWGTRRYDGTPQGAIGFPVVNTGAILNEYLPDGDHDEKIVDDKAATGLRVKVYDDRIRVEAWDFKDGRSLLNPDGEAKMLKYQDFSKQHRLSTPPVQPPAEPTPDADADSDSAEGSSAGAKAALVIGIVAALGGAFAFIASQFGDQLRGLLPAPIAGLR</sequence>
<feature type="domain" description="Calcineurin-like phosphoesterase" evidence="3">
    <location>
        <begin position="234"/>
        <end position="431"/>
    </location>
</feature>
<organism evidence="4 5">
    <name type="scientific">Corynebacterium wankanglinii</name>
    <dbReference type="NCBI Taxonomy" id="2735136"/>
    <lineage>
        <taxon>Bacteria</taxon>
        <taxon>Bacillati</taxon>
        <taxon>Actinomycetota</taxon>
        <taxon>Actinomycetes</taxon>
        <taxon>Mycobacteriales</taxon>
        <taxon>Corynebacteriaceae</taxon>
        <taxon>Corynebacterium</taxon>
    </lineage>
</organism>
<keyword evidence="2" id="KW-0732">Signal</keyword>
<evidence type="ECO:0000259" key="3">
    <source>
        <dbReference type="Pfam" id="PF00149"/>
    </source>
</evidence>
<dbReference type="InterPro" id="IPR029052">
    <property type="entry name" value="Metallo-depent_PP-like"/>
</dbReference>
<dbReference type="Proteomes" id="UP000577408">
    <property type="component" value="Unassembled WGS sequence"/>
</dbReference>
<evidence type="ECO:0000313" key="4">
    <source>
        <dbReference type="EMBL" id="MBA1838157.1"/>
    </source>
</evidence>
<dbReference type="AlphaFoldDB" id="A0A7V8UVK4"/>
<accession>A0A7V8UVK4</accession>
<feature type="region of interest" description="Disordered" evidence="1">
    <location>
        <begin position="525"/>
        <end position="552"/>
    </location>
</feature>
<dbReference type="SUPFAM" id="SSF56300">
    <property type="entry name" value="Metallo-dependent phosphatases"/>
    <property type="match status" value="1"/>
</dbReference>
<dbReference type="InterPro" id="IPR004843">
    <property type="entry name" value="Calcineurin-like_PHP"/>
</dbReference>
<proteinExistence type="predicted"/>
<evidence type="ECO:0000313" key="5">
    <source>
        <dbReference type="Proteomes" id="UP000577408"/>
    </source>
</evidence>
<feature type="chain" id="PRO_5030679348" evidence="2">
    <location>
        <begin position="29"/>
        <end position="596"/>
    </location>
</feature>
<feature type="signal peptide" evidence="2">
    <location>
        <begin position="1"/>
        <end position="28"/>
    </location>
</feature>
<dbReference type="Pfam" id="PF00149">
    <property type="entry name" value="Metallophos"/>
    <property type="match status" value="1"/>
</dbReference>
<protein>
    <submittedName>
        <fullName evidence="4">Serine/threonine protein phosphatase</fullName>
    </submittedName>
</protein>
<dbReference type="PANTHER" id="PTHR43143">
    <property type="entry name" value="METALLOPHOSPHOESTERASE, CALCINEURIN SUPERFAMILY"/>
    <property type="match status" value="1"/>
</dbReference>
<keyword evidence="5" id="KW-1185">Reference proteome</keyword>